<reference evidence="5 6" key="1">
    <citation type="journal article" date="2024" name="Nat. Commun.">
        <title>Phylogenomics reveals the evolutionary origins of lichenization in chlorophyte algae.</title>
        <authorList>
            <person name="Puginier C."/>
            <person name="Libourel C."/>
            <person name="Otte J."/>
            <person name="Skaloud P."/>
            <person name="Haon M."/>
            <person name="Grisel S."/>
            <person name="Petersen M."/>
            <person name="Berrin J.G."/>
            <person name="Delaux P.M."/>
            <person name="Dal Grande F."/>
            <person name="Keller J."/>
        </authorList>
    </citation>
    <scope>NUCLEOTIDE SEQUENCE [LARGE SCALE GENOMIC DNA]</scope>
    <source>
        <strain evidence="5 6">SAG 2043</strain>
    </source>
</reference>
<dbReference type="GO" id="GO:0043539">
    <property type="term" value="F:protein serine/threonine kinase activator activity"/>
    <property type="evidence" value="ECO:0007669"/>
    <property type="project" value="InterPro"/>
</dbReference>
<comment type="similarity">
    <text evidence="1">Belongs to the protein kinase superfamily. STE Ser/Thr protein kinase family. STE20 subfamily.</text>
</comment>
<proteinExistence type="inferred from homology"/>
<name>A0AAW1R8K5_9CHLO</name>
<gene>
    <name evidence="5" type="ORF">WJX72_011135</name>
</gene>
<dbReference type="InterPro" id="IPR017441">
    <property type="entry name" value="Protein_kinase_ATP_BS"/>
</dbReference>
<feature type="binding site" evidence="2">
    <location>
        <position position="65"/>
    </location>
    <ligand>
        <name>ATP</name>
        <dbReference type="ChEBI" id="CHEBI:30616"/>
    </ligand>
</feature>
<dbReference type="EMBL" id="JALJOR010000001">
    <property type="protein sequence ID" value="KAK9830340.1"/>
    <property type="molecule type" value="Genomic_DNA"/>
</dbReference>
<dbReference type="PANTHER" id="PTHR48014">
    <property type="entry name" value="SERINE/THREONINE-PROTEIN KINASE FRAY2"/>
    <property type="match status" value="1"/>
</dbReference>
<dbReference type="GO" id="GO:0005524">
    <property type="term" value="F:ATP binding"/>
    <property type="evidence" value="ECO:0007669"/>
    <property type="project" value="UniProtKB-UniRule"/>
</dbReference>
<dbReference type="GO" id="GO:0004672">
    <property type="term" value="F:protein kinase activity"/>
    <property type="evidence" value="ECO:0007669"/>
    <property type="project" value="InterPro"/>
</dbReference>
<evidence type="ECO:0000256" key="1">
    <source>
        <dbReference type="ARBA" id="ARBA00008874"/>
    </source>
</evidence>
<evidence type="ECO:0000256" key="3">
    <source>
        <dbReference type="SAM" id="MobiDB-lite"/>
    </source>
</evidence>
<dbReference type="InterPro" id="IPR047173">
    <property type="entry name" value="STRAD_A/B-like"/>
</dbReference>
<dbReference type="SUPFAM" id="SSF56112">
    <property type="entry name" value="Protein kinase-like (PK-like)"/>
    <property type="match status" value="1"/>
</dbReference>
<organism evidence="5 6">
    <name type="scientific">[Myrmecia] bisecta</name>
    <dbReference type="NCBI Taxonomy" id="41462"/>
    <lineage>
        <taxon>Eukaryota</taxon>
        <taxon>Viridiplantae</taxon>
        <taxon>Chlorophyta</taxon>
        <taxon>core chlorophytes</taxon>
        <taxon>Trebouxiophyceae</taxon>
        <taxon>Trebouxiales</taxon>
        <taxon>Trebouxiaceae</taxon>
        <taxon>Myrmecia</taxon>
    </lineage>
</organism>
<dbReference type="Gene3D" id="1.10.510.10">
    <property type="entry name" value="Transferase(Phosphotransferase) domain 1"/>
    <property type="match status" value="1"/>
</dbReference>
<dbReference type="PANTHER" id="PTHR48014:SF21">
    <property type="entry name" value="SERINE_THREONINE-PROTEIN KINASE FRAY2"/>
    <property type="match status" value="1"/>
</dbReference>
<dbReference type="InterPro" id="IPR007461">
    <property type="entry name" value="Ysc84_actin-binding"/>
</dbReference>
<dbReference type="Pfam" id="PF04366">
    <property type="entry name" value="Ysc84"/>
    <property type="match status" value="1"/>
</dbReference>
<comment type="caution">
    <text evidence="5">The sequence shown here is derived from an EMBL/GenBank/DDBJ whole genome shotgun (WGS) entry which is preliminary data.</text>
</comment>
<dbReference type="SMART" id="SM00220">
    <property type="entry name" value="S_TKc"/>
    <property type="match status" value="1"/>
</dbReference>
<feature type="region of interest" description="Disordered" evidence="3">
    <location>
        <begin position="437"/>
        <end position="479"/>
    </location>
</feature>
<evidence type="ECO:0000313" key="6">
    <source>
        <dbReference type="Proteomes" id="UP001489004"/>
    </source>
</evidence>
<evidence type="ECO:0000256" key="2">
    <source>
        <dbReference type="PROSITE-ProRule" id="PRU10141"/>
    </source>
</evidence>
<dbReference type="PROSITE" id="PS50011">
    <property type="entry name" value="PROTEIN_KINASE_DOM"/>
    <property type="match status" value="1"/>
</dbReference>
<dbReference type="InterPro" id="IPR011009">
    <property type="entry name" value="Kinase-like_dom_sf"/>
</dbReference>
<protein>
    <recommendedName>
        <fullName evidence="4">Protein kinase domain-containing protein</fullName>
    </recommendedName>
</protein>
<accession>A0AAW1R8K5</accession>
<feature type="domain" description="Protein kinase" evidence="4">
    <location>
        <begin position="36"/>
        <end position="315"/>
    </location>
</feature>
<evidence type="ECO:0000259" key="4">
    <source>
        <dbReference type="PROSITE" id="PS50011"/>
    </source>
</evidence>
<dbReference type="AlphaFoldDB" id="A0AAW1R8K5"/>
<dbReference type="Proteomes" id="UP001489004">
    <property type="component" value="Unassembled WGS sequence"/>
</dbReference>
<keyword evidence="2" id="KW-0547">Nucleotide-binding</keyword>
<sequence length="680" mass="74679">MERANSTKLNKASPDYQADVVRLWGVAQCPCDPNAYDLQRILGKGASATVWLGLCKPLDQRVAVKLVDLEDGKNSLDHLMREAQNMREMCHPCLLPLFCSFVHGSNLWMVMPYVAGGSVLDIMLSSYTEGLEETVIATIMREVLRGLEYMHRRGRIHRDIKAANILLKDTGHVVLADFGVTTGGQPDDEEPKTPRSPPVADKWMAQKYLARNTFCGTPSFMAPEVVEQKSGYDYRADIWSFGITLLELARGHAPYANMALSNVVLATLNEDSPKLDAKIGHRRFSEGMQDLVAKCLCKDPRERPVAGELLKHRFFKHAQDHAYLSKKLLGGTVSDMPTGKAESLMRSLGRTLSRKTHKSAHQPEKQWHGYSVATLSGDVLNALTLLKTLTRARKRQTGLLTEQLIKDCKGIAFCIIRSQSAGCGRGHGFVVAKRSAGAFSPPRPSTPTLAETHASKKSPNLVDHDKPGHGLKKVTSKADMQHAERGLKKSPSMAGMRKSKSLLSLEGHFKGHSKQVAPTTATSWTAPSYFDILVGGLGSRSWRHEEVECAILLHTDAALDCFKTADSVLGLDGCGKENCAYDDDPIIAYCLADGELTEISLTGARVHVNHDANGRFFGREVSTSALLEGEASSPPEFDPLYRQLTALASPASDICASAIQNVDKQGSTLLYRMPHWMYDD</sequence>
<evidence type="ECO:0000313" key="5">
    <source>
        <dbReference type="EMBL" id="KAK9830340.1"/>
    </source>
</evidence>
<dbReference type="Gene3D" id="3.30.200.20">
    <property type="entry name" value="Phosphorylase Kinase, domain 1"/>
    <property type="match status" value="1"/>
</dbReference>
<dbReference type="Pfam" id="PF00069">
    <property type="entry name" value="Pkinase"/>
    <property type="match status" value="1"/>
</dbReference>
<dbReference type="InterPro" id="IPR000719">
    <property type="entry name" value="Prot_kinase_dom"/>
</dbReference>
<dbReference type="PROSITE" id="PS00107">
    <property type="entry name" value="PROTEIN_KINASE_ATP"/>
    <property type="match status" value="1"/>
</dbReference>
<keyword evidence="2" id="KW-0067">ATP-binding</keyword>
<keyword evidence="6" id="KW-1185">Reference proteome</keyword>